<evidence type="ECO:0000256" key="1">
    <source>
        <dbReference type="ARBA" id="ARBA00023242"/>
    </source>
</evidence>
<dbReference type="PANTHER" id="PTHR47784">
    <property type="entry name" value="STEROL UPTAKE CONTROL PROTEIN 2"/>
    <property type="match status" value="1"/>
</dbReference>
<comment type="caution">
    <text evidence="2">The sequence shown here is derived from an EMBL/GenBank/DDBJ whole genome shotgun (WGS) entry which is preliminary data.</text>
</comment>
<dbReference type="AlphaFoldDB" id="A0A9P8W3E8"/>
<dbReference type="PANTHER" id="PTHR47784:SF5">
    <property type="entry name" value="STEROL UPTAKE CONTROL PROTEIN 2"/>
    <property type="match status" value="1"/>
</dbReference>
<reference evidence="2 3" key="1">
    <citation type="journal article" date="2021" name="Nat. Commun.">
        <title>Genetic determinants of endophytism in the Arabidopsis root mycobiome.</title>
        <authorList>
            <person name="Mesny F."/>
            <person name="Miyauchi S."/>
            <person name="Thiergart T."/>
            <person name="Pickel B."/>
            <person name="Atanasova L."/>
            <person name="Karlsson M."/>
            <person name="Huettel B."/>
            <person name="Barry K.W."/>
            <person name="Haridas S."/>
            <person name="Chen C."/>
            <person name="Bauer D."/>
            <person name="Andreopoulos W."/>
            <person name="Pangilinan J."/>
            <person name="LaButti K."/>
            <person name="Riley R."/>
            <person name="Lipzen A."/>
            <person name="Clum A."/>
            <person name="Drula E."/>
            <person name="Henrissat B."/>
            <person name="Kohler A."/>
            <person name="Grigoriev I.V."/>
            <person name="Martin F.M."/>
            <person name="Hacquard S."/>
        </authorList>
    </citation>
    <scope>NUCLEOTIDE SEQUENCE [LARGE SCALE GENOMIC DNA]</scope>
    <source>
        <strain evidence="2 3">MPI-CAGE-CH-0241</strain>
    </source>
</reference>
<dbReference type="OrthoDB" id="416217at2759"/>
<accession>A0A9P8W3E8</accession>
<keyword evidence="1" id="KW-0539">Nucleus</keyword>
<organism evidence="2 3">
    <name type="scientific">Thelonectria olida</name>
    <dbReference type="NCBI Taxonomy" id="1576542"/>
    <lineage>
        <taxon>Eukaryota</taxon>
        <taxon>Fungi</taxon>
        <taxon>Dikarya</taxon>
        <taxon>Ascomycota</taxon>
        <taxon>Pezizomycotina</taxon>
        <taxon>Sordariomycetes</taxon>
        <taxon>Hypocreomycetidae</taxon>
        <taxon>Hypocreales</taxon>
        <taxon>Nectriaceae</taxon>
        <taxon>Thelonectria</taxon>
    </lineage>
</organism>
<dbReference type="InterPro" id="IPR021858">
    <property type="entry name" value="Fun_TF"/>
</dbReference>
<dbReference type="GO" id="GO:0001228">
    <property type="term" value="F:DNA-binding transcription activator activity, RNA polymerase II-specific"/>
    <property type="evidence" value="ECO:0007669"/>
    <property type="project" value="TreeGrafter"/>
</dbReference>
<name>A0A9P8W3E8_9HYPO</name>
<evidence type="ECO:0008006" key="4">
    <source>
        <dbReference type="Google" id="ProtNLM"/>
    </source>
</evidence>
<proteinExistence type="predicted"/>
<dbReference type="InterPro" id="IPR022698">
    <property type="entry name" value="OrsD"/>
</dbReference>
<evidence type="ECO:0000313" key="2">
    <source>
        <dbReference type="EMBL" id="KAH6886953.1"/>
    </source>
</evidence>
<evidence type="ECO:0000313" key="3">
    <source>
        <dbReference type="Proteomes" id="UP000777438"/>
    </source>
</evidence>
<dbReference type="Pfam" id="PF11951">
    <property type="entry name" value="Fungal_trans_2"/>
    <property type="match status" value="1"/>
</dbReference>
<keyword evidence="3" id="KW-1185">Reference proteome</keyword>
<dbReference type="Pfam" id="PF12013">
    <property type="entry name" value="OrsD"/>
    <property type="match status" value="1"/>
</dbReference>
<dbReference type="EMBL" id="JAGPYM010000015">
    <property type="protein sequence ID" value="KAH6886953.1"/>
    <property type="molecule type" value="Genomic_DNA"/>
</dbReference>
<protein>
    <recommendedName>
        <fullName evidence="4">C2H2-type domain-containing protein</fullName>
    </recommendedName>
</protein>
<sequence length="496" mass="55964">MTMTGNTDAEMAEATPQPHELFHFAPLHHVLICIPCCYAIQPAAIARHLKEIHHIYRSKRRPFMDYASKLDLRRPEHVTPPGAQDFPVPYLAVEQGWKCYAPSCGHLCVSTKRMLAHWSLAHGRKAIENDDYGLTSVQTFFRGNLLRYFSGNTLNTKLSSQLVPGNLNDLNTLRIQRIQENHHLRPCEITILHHYLCSTHKTFAIDTQTEKIWLEVVPSLACTNSFLLHGILACTALHMAHGDPASRKEYTLQACAHQEYALPLFRNAINHPSEQSCDAVVAFAYMLVVYALATDNDNSLLLVDCGTALSATKQLDIPPWLHFIRAGCSMLCDVWENIETGPVGELAAALEAHLDVGFDRLPYLEHLLAMIPTDSSWTDDTIAVYRNSAVTLARSFAHVDGIKMESGKNTWHILSTWPVYVEDEYMDALYQHHPSALILLAYYCIILKQVEECWYFEDGAARLLMSILELLDTRWKPCINEAVARVVGLSDKSDGW</sequence>
<dbReference type="InterPro" id="IPR053157">
    <property type="entry name" value="Sterol_Uptake_Regulator"/>
</dbReference>
<dbReference type="Proteomes" id="UP000777438">
    <property type="component" value="Unassembled WGS sequence"/>
</dbReference>
<gene>
    <name evidence="2" type="ORF">B0T10DRAFT_490535</name>
</gene>